<gene>
    <name evidence="1" type="ORF">UW92_C0002G0021</name>
</gene>
<dbReference type="AlphaFoldDB" id="A0A0G1NGY5"/>
<evidence type="ECO:0000313" key="1">
    <source>
        <dbReference type="EMBL" id="KKT92377.1"/>
    </source>
</evidence>
<protein>
    <submittedName>
        <fullName evidence="1">Uncharacterized protein</fullName>
    </submittedName>
</protein>
<comment type="caution">
    <text evidence="1">The sequence shown here is derived from an EMBL/GenBank/DDBJ whole genome shotgun (WGS) entry which is preliminary data.</text>
</comment>
<organism evidence="1 2">
    <name type="scientific">Candidatus Jorgensenbacteria bacterium GW2011_GWA2_45_13</name>
    <dbReference type="NCBI Taxonomy" id="1618662"/>
    <lineage>
        <taxon>Bacteria</taxon>
        <taxon>Candidatus Joergenseniibacteriota</taxon>
    </lineage>
</organism>
<evidence type="ECO:0000313" key="2">
    <source>
        <dbReference type="Proteomes" id="UP000033966"/>
    </source>
</evidence>
<dbReference type="Proteomes" id="UP000033966">
    <property type="component" value="Unassembled WGS sequence"/>
</dbReference>
<dbReference type="EMBL" id="LCKF01000002">
    <property type="protein sequence ID" value="KKT92377.1"/>
    <property type="molecule type" value="Genomic_DNA"/>
</dbReference>
<reference evidence="1 2" key="1">
    <citation type="journal article" date="2015" name="Nature">
        <title>rRNA introns, odd ribosomes, and small enigmatic genomes across a large radiation of phyla.</title>
        <authorList>
            <person name="Brown C.T."/>
            <person name="Hug L.A."/>
            <person name="Thomas B.C."/>
            <person name="Sharon I."/>
            <person name="Castelle C.J."/>
            <person name="Singh A."/>
            <person name="Wilkins M.J."/>
            <person name="Williams K.H."/>
            <person name="Banfield J.F."/>
        </authorList>
    </citation>
    <scope>NUCLEOTIDE SEQUENCE [LARGE SCALE GENOMIC DNA]</scope>
</reference>
<proteinExistence type="predicted"/>
<sequence length="65" mass="7196">MSPFYCRGCLRQKMTVAPSISIASPKKMDCGIVAPVFKKTKAERTIAPVANKNIFFISVLRGYLT</sequence>
<name>A0A0G1NGY5_9BACT</name>
<accession>A0A0G1NGY5</accession>